<dbReference type="AlphaFoldDB" id="A0A3A9ZUD5"/>
<keyword evidence="3" id="KW-1185">Reference proteome</keyword>
<comment type="caution">
    <text evidence="2">The sequence shown here is derived from an EMBL/GenBank/DDBJ whole genome shotgun (WGS) entry which is preliminary data.</text>
</comment>
<feature type="compositionally biased region" description="Basic and acidic residues" evidence="1">
    <location>
        <begin position="92"/>
        <end position="103"/>
    </location>
</feature>
<protein>
    <recommendedName>
        <fullName evidence="4">Peptidase M23</fullName>
    </recommendedName>
</protein>
<evidence type="ECO:0000256" key="1">
    <source>
        <dbReference type="SAM" id="MobiDB-lite"/>
    </source>
</evidence>
<accession>A0A3A9ZUD5</accession>
<evidence type="ECO:0008006" key="4">
    <source>
        <dbReference type="Google" id="ProtNLM"/>
    </source>
</evidence>
<sequence>MHRDDPSEQNQTPPEVASRSGDLGSTGRTIGRHRKPEPPRRGARKLLASTPVRVALATGVSCCLGFAAYAGTRDDGPDRSEPLAEAVADRAALADERASRSLERTVATPTPVSPSPTPTPSPSATKKKTPAPKKPPKPRKPRPVAGLTQAQMDNAKVIVDVGRELGVPERGLVIAVATAMQESNLYNYASGVLPESQEYPHQAIGWDHDSVGLFQQRPSSGWGTVADLMRPAYAARAFYLALLKVPGWQDMSLTVAAQSVQMSAFPDAYAQHEDRATTVVDALT</sequence>
<organism evidence="2 3">
    <name type="scientific">Micromonospora costi</name>
    <dbReference type="NCBI Taxonomy" id="1530042"/>
    <lineage>
        <taxon>Bacteria</taxon>
        <taxon>Bacillati</taxon>
        <taxon>Actinomycetota</taxon>
        <taxon>Actinomycetes</taxon>
        <taxon>Micromonosporales</taxon>
        <taxon>Micromonosporaceae</taxon>
        <taxon>Micromonospora</taxon>
    </lineage>
</organism>
<gene>
    <name evidence="2" type="ORF">D7193_28660</name>
</gene>
<name>A0A3A9ZUD5_9ACTN</name>
<evidence type="ECO:0000313" key="2">
    <source>
        <dbReference type="EMBL" id="RKN51878.1"/>
    </source>
</evidence>
<dbReference type="Proteomes" id="UP000279968">
    <property type="component" value="Unassembled WGS sequence"/>
</dbReference>
<dbReference type="RefSeq" id="WP_120782738.1">
    <property type="nucleotide sequence ID" value="NZ_JBHLUP010000002.1"/>
</dbReference>
<evidence type="ECO:0000313" key="3">
    <source>
        <dbReference type="Proteomes" id="UP000279968"/>
    </source>
</evidence>
<dbReference type="OrthoDB" id="5496837at2"/>
<feature type="compositionally biased region" description="Basic residues" evidence="1">
    <location>
        <begin position="125"/>
        <end position="142"/>
    </location>
</feature>
<reference evidence="2 3" key="1">
    <citation type="journal article" date="2015" name="Int. J. Syst. Evol. Microbiol.">
        <title>Micromonospora costi sp. nov., isolated from a leaf of Costus speciosus.</title>
        <authorList>
            <person name="Thawai C."/>
        </authorList>
    </citation>
    <scope>NUCLEOTIDE SEQUENCE [LARGE SCALE GENOMIC DNA]</scope>
    <source>
        <strain evidence="2 3">CS1-12</strain>
    </source>
</reference>
<feature type="region of interest" description="Disordered" evidence="1">
    <location>
        <begin position="1"/>
        <end position="47"/>
    </location>
</feature>
<feature type="compositionally biased region" description="Pro residues" evidence="1">
    <location>
        <begin position="111"/>
        <end position="121"/>
    </location>
</feature>
<proteinExistence type="predicted"/>
<feature type="region of interest" description="Disordered" evidence="1">
    <location>
        <begin position="71"/>
        <end position="147"/>
    </location>
</feature>
<feature type="compositionally biased region" description="Basic and acidic residues" evidence="1">
    <location>
        <begin position="72"/>
        <end position="82"/>
    </location>
</feature>
<dbReference type="EMBL" id="RBAN01000006">
    <property type="protein sequence ID" value="RKN51878.1"/>
    <property type="molecule type" value="Genomic_DNA"/>
</dbReference>